<proteinExistence type="predicted"/>
<name>A0A9P6C854_9AGAR</name>
<dbReference type="AlphaFoldDB" id="A0A9P6C854"/>
<protein>
    <submittedName>
        <fullName evidence="1">Uncharacterized protein</fullName>
    </submittedName>
</protein>
<keyword evidence="2" id="KW-1185">Reference proteome</keyword>
<reference evidence="1" key="1">
    <citation type="submission" date="2020-11" db="EMBL/GenBank/DDBJ databases">
        <authorList>
            <consortium name="DOE Joint Genome Institute"/>
            <person name="Ahrendt S."/>
            <person name="Riley R."/>
            <person name="Andreopoulos W."/>
            <person name="Labutti K."/>
            <person name="Pangilinan J."/>
            <person name="Ruiz-Duenas F.J."/>
            <person name="Barrasa J.M."/>
            <person name="Sanchez-Garcia M."/>
            <person name="Camarero S."/>
            <person name="Miyauchi S."/>
            <person name="Serrano A."/>
            <person name="Linde D."/>
            <person name="Babiker R."/>
            <person name="Drula E."/>
            <person name="Ayuso-Fernandez I."/>
            <person name="Pacheco R."/>
            <person name="Padilla G."/>
            <person name="Ferreira P."/>
            <person name="Barriuso J."/>
            <person name="Kellner H."/>
            <person name="Castanera R."/>
            <person name="Alfaro M."/>
            <person name="Ramirez L."/>
            <person name="Pisabarro A.G."/>
            <person name="Kuo A."/>
            <person name="Tritt A."/>
            <person name="Lipzen A."/>
            <person name="He G."/>
            <person name="Yan M."/>
            <person name="Ng V."/>
            <person name="Cullen D."/>
            <person name="Martin F."/>
            <person name="Rosso M.-N."/>
            <person name="Henrissat B."/>
            <person name="Hibbett D."/>
            <person name="Martinez A.T."/>
            <person name="Grigoriev I.V."/>
        </authorList>
    </citation>
    <scope>NUCLEOTIDE SEQUENCE</scope>
    <source>
        <strain evidence="1">CBS 247.69</strain>
    </source>
</reference>
<dbReference type="Proteomes" id="UP000807353">
    <property type="component" value="Unassembled WGS sequence"/>
</dbReference>
<evidence type="ECO:0000313" key="2">
    <source>
        <dbReference type="Proteomes" id="UP000807353"/>
    </source>
</evidence>
<dbReference type="EMBL" id="MU150504">
    <property type="protein sequence ID" value="KAF9455856.1"/>
    <property type="molecule type" value="Genomic_DNA"/>
</dbReference>
<evidence type="ECO:0000313" key="1">
    <source>
        <dbReference type="EMBL" id="KAF9455856.1"/>
    </source>
</evidence>
<accession>A0A9P6C854</accession>
<sequence length="78" mass="8893">MTAIVLYKRTRKIILCRGVVCIAATHPLMAAYSTYSLRFYVRKQPPECKLGSSTAPKPPRVEFPHRGMSEVDEKMYTT</sequence>
<comment type="caution">
    <text evidence="1">The sequence shown here is derived from an EMBL/GenBank/DDBJ whole genome shotgun (WGS) entry which is preliminary data.</text>
</comment>
<gene>
    <name evidence="1" type="ORF">BDZ94DRAFT_512174</name>
</gene>
<organism evidence="1 2">
    <name type="scientific">Collybia nuda</name>
    <dbReference type="NCBI Taxonomy" id="64659"/>
    <lineage>
        <taxon>Eukaryota</taxon>
        <taxon>Fungi</taxon>
        <taxon>Dikarya</taxon>
        <taxon>Basidiomycota</taxon>
        <taxon>Agaricomycotina</taxon>
        <taxon>Agaricomycetes</taxon>
        <taxon>Agaricomycetidae</taxon>
        <taxon>Agaricales</taxon>
        <taxon>Tricholomatineae</taxon>
        <taxon>Clitocybaceae</taxon>
        <taxon>Collybia</taxon>
    </lineage>
</organism>